<organism evidence="1 2">
    <name type="scientific">Acididesulfobacter guangdongensis</name>
    <dbReference type="NCBI Taxonomy" id="2597225"/>
    <lineage>
        <taxon>Bacteria</taxon>
        <taxon>Deltaproteobacteria</taxon>
        <taxon>Candidatus Acidulodesulfobacterales</taxon>
        <taxon>Candidatus Acididesulfobacter</taxon>
    </lineage>
</organism>
<dbReference type="Gene3D" id="2.60.120.1140">
    <property type="entry name" value="Protein of unknown function DUF192"/>
    <property type="match status" value="1"/>
</dbReference>
<dbReference type="AlphaFoldDB" id="A0A519BHD1"/>
<gene>
    <name evidence="1" type="ORF">EVJ46_00090</name>
</gene>
<dbReference type="PANTHER" id="PTHR37953:SF1">
    <property type="entry name" value="UPF0127 PROTEIN MJ1496"/>
    <property type="match status" value="1"/>
</dbReference>
<evidence type="ECO:0000313" key="1">
    <source>
        <dbReference type="EMBL" id="RZD16676.1"/>
    </source>
</evidence>
<reference evidence="1 2" key="1">
    <citation type="journal article" date="2019" name="ISME J.">
        <title>Insights into ecological role of a new deltaproteobacterial order Candidatus Acidulodesulfobacterales by metagenomics and metatranscriptomics.</title>
        <authorList>
            <person name="Tan S."/>
            <person name="Liu J."/>
            <person name="Fang Y."/>
            <person name="Hedlund B.P."/>
            <person name="Lian Z.H."/>
            <person name="Huang L.Y."/>
            <person name="Li J.T."/>
            <person name="Huang L.N."/>
            <person name="Li W.J."/>
            <person name="Jiang H.C."/>
            <person name="Dong H.L."/>
            <person name="Shu W.S."/>
        </authorList>
    </citation>
    <scope>NUCLEOTIDE SEQUENCE [LARGE SCALE GENOMIC DNA]</scope>
    <source>
        <strain evidence="1">AP2</strain>
    </source>
</reference>
<evidence type="ECO:0000313" key="2">
    <source>
        <dbReference type="Proteomes" id="UP000316562"/>
    </source>
</evidence>
<dbReference type="PANTHER" id="PTHR37953">
    <property type="entry name" value="UPF0127 PROTEIN MJ1496"/>
    <property type="match status" value="1"/>
</dbReference>
<dbReference type="Pfam" id="PF02643">
    <property type="entry name" value="DUF192"/>
    <property type="match status" value="1"/>
</dbReference>
<name>A0A519BHD1_ACIG2</name>
<comment type="caution">
    <text evidence="1">The sequence shown here is derived from an EMBL/GenBank/DDBJ whole genome shotgun (WGS) entry which is preliminary data.</text>
</comment>
<dbReference type="Proteomes" id="UP000316562">
    <property type="component" value="Unassembled WGS sequence"/>
</dbReference>
<sequence>MKYIILIIFSISISINTAYAYRASKITIYGQKTFSANVLIANKPKEWILGLMFIRHLDKNTGLLMIMPPAKVAIWMKNMLMPIDCIYILNNRVVNIYKNLPVCATKNCKKYYSDTLVNRVLEVNAGIAEEYGIKKNDKVKLNLN</sequence>
<protein>
    <submittedName>
        <fullName evidence="1">DUF192 domain-containing protein</fullName>
    </submittedName>
</protein>
<dbReference type="InterPro" id="IPR003795">
    <property type="entry name" value="DUF192"/>
</dbReference>
<proteinExistence type="predicted"/>
<dbReference type="InterPro" id="IPR038695">
    <property type="entry name" value="Saro_0823-like_sf"/>
</dbReference>
<dbReference type="EMBL" id="SGBC01000001">
    <property type="protein sequence ID" value="RZD16676.1"/>
    <property type="molecule type" value="Genomic_DNA"/>
</dbReference>
<accession>A0A519BHD1</accession>